<proteinExistence type="predicted"/>
<gene>
    <name evidence="1" type="ORF">F7D13_05690</name>
</gene>
<sequence>MNSLPLIGALRHRVTLEAPIDAPDGAGGFSRSFTPVATLWARFAPSGVREDFVEQRAEQATTHVVTIRWRDDVSKDMRFVYRGRKLRIQSVVDPDERRRFLICACEEIT</sequence>
<dbReference type="RefSeq" id="WP_154451343.1">
    <property type="nucleotide sequence ID" value="NZ_CP044328.1"/>
</dbReference>
<name>A0ABX6EHE3_9HYPH</name>
<keyword evidence="2" id="KW-1185">Reference proteome</keyword>
<evidence type="ECO:0000313" key="1">
    <source>
        <dbReference type="EMBL" id="QGM93555.1"/>
    </source>
</evidence>
<dbReference type="InterPro" id="IPR008767">
    <property type="entry name" value="Phage_SPP1_head-tail_adaptor"/>
</dbReference>
<organism evidence="1 2">
    <name type="scientific">Methylocystis rosea</name>
    <dbReference type="NCBI Taxonomy" id="173366"/>
    <lineage>
        <taxon>Bacteria</taxon>
        <taxon>Pseudomonadati</taxon>
        <taxon>Pseudomonadota</taxon>
        <taxon>Alphaproteobacteria</taxon>
        <taxon>Hyphomicrobiales</taxon>
        <taxon>Methylocystaceae</taxon>
        <taxon>Methylocystis</taxon>
    </lineage>
</organism>
<reference evidence="1 2" key="2">
    <citation type="journal article" date="2021" name="AMB Express">
        <title>Isolation and characterisation of Methylocystis spp. for poly-3-hydroxybutyrate production using waste methane feedstocks.</title>
        <authorList>
            <person name="Rumah B.L."/>
            <person name="Stead C.E."/>
            <person name="Claxton Stevens B.H."/>
            <person name="Minton N.P."/>
            <person name="Grosse-Honebrink A."/>
            <person name="Zhang Y."/>
        </authorList>
    </citation>
    <scope>NUCLEOTIDE SEQUENCE [LARGE SCALE GENOMIC DNA]</scope>
    <source>
        <strain evidence="1 2">BRCS1</strain>
    </source>
</reference>
<dbReference type="NCBIfam" id="TIGR01563">
    <property type="entry name" value="gp16_SPP1"/>
    <property type="match status" value="1"/>
</dbReference>
<reference evidence="2" key="1">
    <citation type="submission" date="2019-09" db="EMBL/GenBank/DDBJ databases">
        <title>Isolation and complete genome sequencing of Methylocystis species.</title>
        <authorList>
            <person name="Rumah B.L."/>
            <person name="Stead C.E."/>
            <person name="Stevens B.C."/>
            <person name="Minton N.P."/>
            <person name="Grosse-Honebrink A."/>
            <person name="Zhang Y."/>
        </authorList>
    </citation>
    <scope>NUCLEOTIDE SEQUENCE [LARGE SCALE GENOMIC DNA]</scope>
    <source>
        <strain evidence="2">BRCS1</strain>
    </source>
</reference>
<evidence type="ECO:0000313" key="2">
    <source>
        <dbReference type="Proteomes" id="UP000424673"/>
    </source>
</evidence>
<dbReference type="Proteomes" id="UP000424673">
    <property type="component" value="Chromosome"/>
</dbReference>
<accession>A0ABX6EHE3</accession>
<dbReference type="Gene3D" id="2.40.10.270">
    <property type="entry name" value="Bacteriophage SPP1 head-tail adaptor protein"/>
    <property type="match status" value="1"/>
</dbReference>
<dbReference type="InterPro" id="IPR038666">
    <property type="entry name" value="SSP1_head-tail_sf"/>
</dbReference>
<dbReference type="EMBL" id="CP044328">
    <property type="protein sequence ID" value="QGM93555.1"/>
    <property type="molecule type" value="Genomic_DNA"/>
</dbReference>
<protein>
    <submittedName>
        <fullName evidence="1">Phage head closure protein</fullName>
    </submittedName>
</protein>
<dbReference type="Pfam" id="PF05521">
    <property type="entry name" value="Phage_HCP"/>
    <property type="match status" value="1"/>
</dbReference>